<feature type="transmembrane region" description="Helical" evidence="8">
    <location>
        <begin position="154"/>
        <end position="176"/>
    </location>
</feature>
<feature type="transmembrane region" description="Helical" evidence="8">
    <location>
        <begin position="380"/>
        <end position="399"/>
    </location>
</feature>
<feature type="transmembrane region" description="Helical" evidence="8">
    <location>
        <begin position="6"/>
        <end position="25"/>
    </location>
</feature>
<reference evidence="9 10" key="1">
    <citation type="submission" date="2019-04" db="EMBL/GenBank/DDBJ databases">
        <title>Bacillus caeni sp. nov., a bacterium isolated from mangrove sediment.</title>
        <authorList>
            <person name="Huang H."/>
            <person name="Mo K."/>
            <person name="Hu Y."/>
        </authorList>
    </citation>
    <scope>NUCLEOTIDE SEQUENCE [LARGE SCALE GENOMIC DNA]</scope>
    <source>
        <strain evidence="9 10">HB172195</strain>
    </source>
</reference>
<evidence type="ECO:0000256" key="3">
    <source>
        <dbReference type="ARBA" id="ARBA00022448"/>
    </source>
</evidence>
<gene>
    <name evidence="9" type="ORF">FCL54_03720</name>
</gene>
<keyword evidence="5 8" id="KW-1133">Transmembrane helix</keyword>
<feature type="transmembrane region" description="Helical" evidence="8">
    <location>
        <begin position="456"/>
        <end position="479"/>
    </location>
</feature>
<evidence type="ECO:0000256" key="4">
    <source>
        <dbReference type="ARBA" id="ARBA00022692"/>
    </source>
</evidence>
<keyword evidence="3" id="KW-0813">Transport</keyword>
<comment type="subcellular location">
    <subcellularLocation>
        <location evidence="1">Membrane</location>
        <topology evidence="1">Multi-pass membrane protein</topology>
    </subcellularLocation>
</comment>
<feature type="transmembrane region" description="Helical" evidence="8">
    <location>
        <begin position="46"/>
        <end position="66"/>
    </location>
</feature>
<dbReference type="InterPro" id="IPR031155">
    <property type="entry name" value="DUR"/>
</dbReference>
<evidence type="ECO:0000313" key="10">
    <source>
        <dbReference type="Proteomes" id="UP000308230"/>
    </source>
</evidence>
<organism evidence="9 10">
    <name type="scientific">Exobacillus caeni</name>
    <dbReference type="NCBI Taxonomy" id="2574798"/>
    <lineage>
        <taxon>Bacteria</taxon>
        <taxon>Bacillati</taxon>
        <taxon>Bacillota</taxon>
        <taxon>Bacilli</taxon>
        <taxon>Bacillales</taxon>
        <taxon>Guptibacillaceae</taxon>
        <taxon>Exobacillus</taxon>
    </lineage>
</organism>
<dbReference type="Gene3D" id="1.20.1730.10">
    <property type="entry name" value="Sodium/glucose cotransporter"/>
    <property type="match status" value="1"/>
</dbReference>
<dbReference type="InterPro" id="IPR038377">
    <property type="entry name" value="Na/Glc_symporter_sf"/>
</dbReference>
<keyword evidence="4 8" id="KW-0812">Transmembrane</keyword>
<dbReference type="Pfam" id="PF00474">
    <property type="entry name" value="SSF"/>
    <property type="match status" value="1"/>
</dbReference>
<evidence type="ECO:0000313" key="9">
    <source>
        <dbReference type="EMBL" id="TLS38619.1"/>
    </source>
</evidence>
<dbReference type="GO" id="GO:0015204">
    <property type="term" value="F:urea transmembrane transporter activity"/>
    <property type="evidence" value="ECO:0007669"/>
    <property type="project" value="InterPro"/>
</dbReference>
<dbReference type="PROSITE" id="PS50283">
    <property type="entry name" value="NA_SOLUT_SYMP_3"/>
    <property type="match status" value="1"/>
</dbReference>
<dbReference type="PANTHER" id="PTHR46154">
    <property type="match status" value="1"/>
</dbReference>
<evidence type="ECO:0000256" key="8">
    <source>
        <dbReference type="SAM" id="Phobius"/>
    </source>
</evidence>
<feature type="transmembrane region" description="Helical" evidence="8">
    <location>
        <begin position="405"/>
        <end position="424"/>
    </location>
</feature>
<comment type="similarity">
    <text evidence="2 7">Belongs to the sodium:solute symporter (SSF) (TC 2.A.21) family.</text>
</comment>
<evidence type="ECO:0000256" key="1">
    <source>
        <dbReference type="ARBA" id="ARBA00004141"/>
    </source>
</evidence>
<dbReference type="AlphaFoldDB" id="A0A5R9F7X1"/>
<feature type="transmembrane region" description="Helical" evidence="8">
    <location>
        <begin position="272"/>
        <end position="291"/>
    </location>
</feature>
<evidence type="ECO:0000256" key="6">
    <source>
        <dbReference type="ARBA" id="ARBA00023136"/>
    </source>
</evidence>
<name>A0A5R9F7X1_9BACL</name>
<evidence type="ECO:0000256" key="7">
    <source>
        <dbReference type="RuleBase" id="RU362091"/>
    </source>
</evidence>
<dbReference type="GO" id="GO:0005886">
    <property type="term" value="C:plasma membrane"/>
    <property type="evidence" value="ECO:0007669"/>
    <property type="project" value="TreeGrafter"/>
</dbReference>
<sequence length="501" mass="54689">MSISAIGYLIIVIFAAILLVVAYGIHKRNALSNVDELLTAGRRVPFGFVAASVFVAWVWTGTIMAASEAGVWYGVGGGFNYGWGAIVPFLVFIPVALRLRKIMPRTTTFIEFVRERYGEVLANVFFVFGVVLVLYVCVMQAVGIAYAFEYAFNINYKLIAIISSLLFASFIAIAGLRGSIYNSLFQFFIIMLVVFITVPFIIKEIGIENIYNGLHNAATNPDNPNYNTEALNLFGPSGLRYGLAAVVIAMGQVVLSQGYYSTAAAATSSRNLFWAYLVGTILAWLPVPIIFGNVVGGSVFALNVSPEDLEVATGAAPYIFNYFLGTYGSIVFVILIFMAGLTTGGNGLAGIQAMFTIDFYKRYINRLASEKQQAQFGKRITLLFGLTIGIGALLLDGVSLLKIDIFSGILFAAPTASLIIGLWLPRLNTKVAFASMVIGLAAGLTAYFTINDNELNWFVGNILALGLPFLIILIAIPFTKERYNFNKLKDYRPDHQVEKIS</sequence>
<evidence type="ECO:0000256" key="2">
    <source>
        <dbReference type="ARBA" id="ARBA00006434"/>
    </source>
</evidence>
<keyword evidence="10" id="KW-1185">Reference proteome</keyword>
<feature type="transmembrane region" description="Helical" evidence="8">
    <location>
        <begin position="241"/>
        <end position="260"/>
    </location>
</feature>
<dbReference type="RefSeq" id="WP_138123353.1">
    <property type="nucleotide sequence ID" value="NZ_SWLG01000002.1"/>
</dbReference>
<feature type="transmembrane region" description="Helical" evidence="8">
    <location>
        <begin position="431"/>
        <end position="450"/>
    </location>
</feature>
<dbReference type="InterPro" id="IPR001734">
    <property type="entry name" value="Na/solute_symporter"/>
</dbReference>
<feature type="transmembrane region" description="Helical" evidence="8">
    <location>
        <begin position="120"/>
        <end position="148"/>
    </location>
</feature>
<keyword evidence="6 8" id="KW-0472">Membrane</keyword>
<comment type="caution">
    <text evidence="9">The sequence shown here is derived from an EMBL/GenBank/DDBJ whole genome shotgun (WGS) entry which is preliminary data.</text>
</comment>
<proteinExistence type="inferred from homology"/>
<dbReference type="OrthoDB" id="2516957at2"/>
<feature type="transmembrane region" description="Helical" evidence="8">
    <location>
        <begin position="183"/>
        <end position="202"/>
    </location>
</feature>
<dbReference type="Proteomes" id="UP000308230">
    <property type="component" value="Unassembled WGS sequence"/>
</dbReference>
<accession>A0A5R9F7X1</accession>
<dbReference type="EMBL" id="SWLG01000002">
    <property type="protein sequence ID" value="TLS38619.1"/>
    <property type="molecule type" value="Genomic_DNA"/>
</dbReference>
<evidence type="ECO:0000256" key="5">
    <source>
        <dbReference type="ARBA" id="ARBA00022989"/>
    </source>
</evidence>
<protein>
    <submittedName>
        <fullName evidence="9">Na(+)/glucose symporter</fullName>
    </submittedName>
</protein>
<dbReference type="PANTHER" id="PTHR46154:SF4">
    <property type="entry name" value="UREA ACTIVE TRANSPORTER"/>
    <property type="match status" value="1"/>
</dbReference>
<feature type="transmembrane region" description="Helical" evidence="8">
    <location>
        <begin position="78"/>
        <end position="99"/>
    </location>
</feature>